<organism evidence="1">
    <name type="scientific">marine sediment metagenome</name>
    <dbReference type="NCBI Taxonomy" id="412755"/>
    <lineage>
        <taxon>unclassified sequences</taxon>
        <taxon>metagenomes</taxon>
        <taxon>ecological metagenomes</taxon>
    </lineage>
</organism>
<accession>X0U4S8</accession>
<proteinExistence type="predicted"/>
<feature type="non-terminal residue" evidence="1">
    <location>
        <position position="1"/>
    </location>
</feature>
<name>X0U4S8_9ZZZZ</name>
<gene>
    <name evidence="1" type="ORF">S01H1_01876</name>
</gene>
<comment type="caution">
    <text evidence="1">The sequence shown here is derived from an EMBL/GenBank/DDBJ whole genome shotgun (WGS) entry which is preliminary data.</text>
</comment>
<protein>
    <submittedName>
        <fullName evidence="1">Uncharacterized protein</fullName>
    </submittedName>
</protein>
<sequence>NLIVKKEHKSIAAGMEWADECLQLIEQKRRKEKKI</sequence>
<reference evidence="1" key="1">
    <citation type="journal article" date="2014" name="Front. Microbiol.">
        <title>High frequency of phylogenetically diverse reductive dehalogenase-homologous genes in deep subseafloor sedimentary metagenomes.</title>
        <authorList>
            <person name="Kawai M."/>
            <person name="Futagami T."/>
            <person name="Toyoda A."/>
            <person name="Takaki Y."/>
            <person name="Nishi S."/>
            <person name="Hori S."/>
            <person name="Arai W."/>
            <person name="Tsubouchi T."/>
            <person name="Morono Y."/>
            <person name="Uchiyama I."/>
            <person name="Ito T."/>
            <person name="Fujiyama A."/>
            <person name="Inagaki F."/>
            <person name="Takami H."/>
        </authorList>
    </citation>
    <scope>NUCLEOTIDE SEQUENCE</scope>
    <source>
        <strain evidence="1">Expedition CK06-06</strain>
    </source>
</reference>
<dbReference type="EMBL" id="BARS01000855">
    <property type="protein sequence ID" value="GAF83460.1"/>
    <property type="molecule type" value="Genomic_DNA"/>
</dbReference>
<evidence type="ECO:0000313" key="1">
    <source>
        <dbReference type="EMBL" id="GAF83460.1"/>
    </source>
</evidence>
<dbReference type="AlphaFoldDB" id="X0U4S8"/>